<dbReference type="InterPro" id="IPR046208">
    <property type="entry name" value="DUF6241"/>
</dbReference>
<evidence type="ECO:0000256" key="1">
    <source>
        <dbReference type="SAM" id="Coils"/>
    </source>
</evidence>
<proteinExistence type="predicted"/>
<organism evidence="3 4">
    <name type="scientific">Clostridium gasigenes</name>
    <dbReference type="NCBI Taxonomy" id="94869"/>
    <lineage>
        <taxon>Bacteria</taxon>
        <taxon>Bacillati</taxon>
        <taxon>Bacillota</taxon>
        <taxon>Clostridia</taxon>
        <taxon>Eubacteriales</taxon>
        <taxon>Clostridiaceae</taxon>
        <taxon>Clostridium</taxon>
    </lineage>
</organism>
<dbReference type="Pfam" id="PF19754">
    <property type="entry name" value="DUF6241"/>
    <property type="match status" value="1"/>
</dbReference>
<accession>A0A1H0QNJ4</accession>
<feature type="coiled-coil region" evidence="1">
    <location>
        <begin position="41"/>
        <end position="76"/>
    </location>
</feature>
<dbReference type="Proteomes" id="UP000198597">
    <property type="component" value="Unassembled WGS sequence"/>
</dbReference>
<keyword evidence="2" id="KW-1133">Transmembrane helix</keyword>
<evidence type="ECO:0000313" key="3">
    <source>
        <dbReference type="EMBL" id="SDP18917.1"/>
    </source>
</evidence>
<keyword evidence="4" id="KW-1185">Reference proteome</keyword>
<reference evidence="3 4" key="1">
    <citation type="submission" date="2016-10" db="EMBL/GenBank/DDBJ databases">
        <authorList>
            <person name="de Groot N.N."/>
        </authorList>
    </citation>
    <scope>NUCLEOTIDE SEQUENCE [LARGE SCALE GENOMIC DNA]</scope>
    <source>
        <strain evidence="3 4">DSM 12272</strain>
    </source>
</reference>
<dbReference type="STRING" id="94869.SAMN04488529_102449"/>
<dbReference type="RefSeq" id="WP_089967419.1">
    <property type="nucleotide sequence ID" value="NZ_FNJM01000002.1"/>
</dbReference>
<protein>
    <submittedName>
        <fullName evidence="3">Uncharacterized protein</fullName>
    </submittedName>
</protein>
<evidence type="ECO:0000313" key="4">
    <source>
        <dbReference type="Proteomes" id="UP000198597"/>
    </source>
</evidence>
<name>A0A1H0QNJ4_9CLOT</name>
<dbReference type="OrthoDB" id="1932566at2"/>
<gene>
    <name evidence="3" type="ORF">SAMN04488529_102449</name>
</gene>
<keyword evidence="2" id="KW-0472">Membrane</keyword>
<dbReference type="AlphaFoldDB" id="A0A1H0QNJ4"/>
<keyword evidence="1" id="KW-0175">Coiled coil</keyword>
<feature type="transmembrane region" description="Helical" evidence="2">
    <location>
        <begin position="6"/>
        <end position="26"/>
    </location>
</feature>
<keyword evidence="2" id="KW-0812">Transmembrane</keyword>
<evidence type="ECO:0000256" key="2">
    <source>
        <dbReference type="SAM" id="Phobius"/>
    </source>
</evidence>
<dbReference type="EMBL" id="FNJM01000002">
    <property type="protein sequence ID" value="SDP18917.1"/>
    <property type="molecule type" value="Genomic_DNA"/>
</dbReference>
<sequence>MKNLKTVIISTILICALASGVVYITITNKIKKENELKIVQLKKEEDEKAAKDKIAAEAKEKEEAKAKEKAAGTKEDVFDTNIVAEERVYIRMHGMINTKINAADGNTWGMIEITNEDCNKLIEVVNTNNYEDKEKLLAFLNSWKNKDFSNGVEQHNYIWEKLGGVEGKAISLK</sequence>